<accession>A0AAD5A4L4</accession>
<keyword evidence="1" id="KW-1133">Transmembrane helix</keyword>
<reference evidence="3" key="1">
    <citation type="submission" date="2018-07" db="EMBL/GenBank/DDBJ databases">
        <title>Comparative genomics of catfishes provides insights into carnivory and benthic adaptation.</title>
        <authorList>
            <person name="Zhang Y."/>
            <person name="Wang D."/>
            <person name="Peng Z."/>
            <person name="Zheng S."/>
            <person name="Shao F."/>
            <person name="Tao W."/>
        </authorList>
    </citation>
    <scope>NUCLEOTIDE SEQUENCE</scope>
    <source>
        <strain evidence="3">Chongqing</strain>
    </source>
</reference>
<feature type="transmembrane region" description="Helical" evidence="1">
    <location>
        <begin position="53"/>
        <end position="75"/>
    </location>
</feature>
<keyword evidence="3" id="KW-0396">Initiation factor</keyword>
<name>A0AAD5A4L4_SILAS</name>
<dbReference type="GO" id="GO:0003743">
    <property type="term" value="F:translation initiation factor activity"/>
    <property type="evidence" value="ECO:0007669"/>
    <property type="project" value="UniProtKB-KW"/>
</dbReference>
<keyword evidence="1" id="KW-0812">Transmembrane</keyword>
<comment type="caution">
    <text evidence="3">The sequence shown here is derived from an EMBL/GenBank/DDBJ whole genome shotgun (WGS) entry which is preliminary data.</text>
</comment>
<proteinExistence type="predicted"/>
<dbReference type="AlphaFoldDB" id="A0AAD5A4L4"/>
<evidence type="ECO:0000313" key="4">
    <source>
        <dbReference type="Proteomes" id="UP001205998"/>
    </source>
</evidence>
<evidence type="ECO:0000259" key="2">
    <source>
        <dbReference type="Pfam" id="PF13012"/>
    </source>
</evidence>
<dbReference type="EMBL" id="MU578777">
    <property type="protein sequence ID" value="KAI5609380.1"/>
    <property type="molecule type" value="Genomic_DNA"/>
</dbReference>
<protein>
    <submittedName>
        <fullName evidence="3">Eukaryotic translation initiation factor 3 subunit F</fullName>
    </submittedName>
</protein>
<evidence type="ECO:0000256" key="1">
    <source>
        <dbReference type="SAM" id="Phobius"/>
    </source>
</evidence>
<keyword evidence="3" id="KW-0648">Protein biosynthesis</keyword>
<keyword evidence="1" id="KW-0472">Membrane</keyword>
<keyword evidence="4" id="KW-1185">Reference proteome</keyword>
<dbReference type="Proteomes" id="UP001205998">
    <property type="component" value="Unassembled WGS sequence"/>
</dbReference>
<dbReference type="Pfam" id="PF13012">
    <property type="entry name" value="MitMem_reg"/>
    <property type="match status" value="1"/>
</dbReference>
<sequence length="91" mass="10094">MSGKVTADNSVGRHLMDLVNKVPKISAEDFESMLNSNINVCTSSWSLRFPGVFVVPGVYFIICFLQDLLMVTYLANLTQAQIALNEKLIVL</sequence>
<evidence type="ECO:0000313" key="3">
    <source>
        <dbReference type="EMBL" id="KAI5609380.1"/>
    </source>
</evidence>
<feature type="domain" description="EIF3F/CSN6-like C-terminal" evidence="2">
    <location>
        <begin position="2"/>
        <end position="40"/>
    </location>
</feature>
<dbReference type="InterPro" id="IPR024969">
    <property type="entry name" value="EIF3F/CSN6-like_C"/>
</dbReference>
<organism evidence="3 4">
    <name type="scientific">Silurus asotus</name>
    <name type="common">Amur catfish</name>
    <name type="synonym">Parasilurus asotus</name>
    <dbReference type="NCBI Taxonomy" id="30991"/>
    <lineage>
        <taxon>Eukaryota</taxon>
        <taxon>Metazoa</taxon>
        <taxon>Chordata</taxon>
        <taxon>Craniata</taxon>
        <taxon>Vertebrata</taxon>
        <taxon>Euteleostomi</taxon>
        <taxon>Actinopterygii</taxon>
        <taxon>Neopterygii</taxon>
        <taxon>Teleostei</taxon>
        <taxon>Ostariophysi</taxon>
        <taxon>Siluriformes</taxon>
        <taxon>Siluridae</taxon>
        <taxon>Silurus</taxon>
    </lineage>
</organism>
<gene>
    <name evidence="3" type="ORF">C0J50_12166</name>
</gene>